<evidence type="ECO:0000256" key="3">
    <source>
        <dbReference type="ARBA" id="ARBA00023163"/>
    </source>
</evidence>
<reference evidence="6" key="1">
    <citation type="journal article" date="2019" name="Int. J. Syst. Evol. Microbiol.">
        <title>The Global Catalogue of Microorganisms (GCM) 10K type strain sequencing project: providing services to taxonomists for standard genome sequencing and annotation.</title>
        <authorList>
            <consortium name="The Broad Institute Genomics Platform"/>
            <consortium name="The Broad Institute Genome Sequencing Center for Infectious Disease"/>
            <person name="Wu L."/>
            <person name="Ma J."/>
        </authorList>
    </citation>
    <scope>NUCLEOTIDE SEQUENCE [LARGE SCALE GENOMIC DNA]</scope>
    <source>
        <strain evidence="6">TBRC 1826</strain>
    </source>
</reference>
<organism evidence="5 6">
    <name type="scientific">Nocardiopsis sediminis</name>
    <dbReference type="NCBI Taxonomy" id="1778267"/>
    <lineage>
        <taxon>Bacteria</taxon>
        <taxon>Bacillati</taxon>
        <taxon>Actinomycetota</taxon>
        <taxon>Actinomycetes</taxon>
        <taxon>Streptosporangiales</taxon>
        <taxon>Nocardiopsidaceae</taxon>
        <taxon>Nocardiopsis</taxon>
    </lineage>
</organism>
<keyword evidence="6" id="KW-1185">Reference proteome</keyword>
<keyword evidence="3" id="KW-0804">Transcription</keyword>
<dbReference type="Gene3D" id="1.10.10.10">
    <property type="entry name" value="Winged helix-like DNA-binding domain superfamily/Winged helix DNA-binding domain"/>
    <property type="match status" value="1"/>
</dbReference>
<proteinExistence type="predicted"/>
<evidence type="ECO:0000259" key="4">
    <source>
        <dbReference type="PROSITE" id="PS51118"/>
    </source>
</evidence>
<dbReference type="SUPFAM" id="SSF46785">
    <property type="entry name" value="Winged helix' DNA-binding domain"/>
    <property type="match status" value="1"/>
</dbReference>
<dbReference type="InterPro" id="IPR036388">
    <property type="entry name" value="WH-like_DNA-bd_sf"/>
</dbReference>
<dbReference type="InterPro" id="IPR036390">
    <property type="entry name" value="WH_DNA-bd_sf"/>
</dbReference>
<feature type="domain" description="HTH hxlR-type" evidence="4">
    <location>
        <begin position="24"/>
        <end position="122"/>
    </location>
</feature>
<dbReference type="RefSeq" id="WP_378536198.1">
    <property type="nucleotide sequence ID" value="NZ_JBHSBH010000013.1"/>
</dbReference>
<gene>
    <name evidence="5" type="ORF">ACFOVU_20880</name>
</gene>
<dbReference type="InterPro" id="IPR002577">
    <property type="entry name" value="HTH_HxlR"/>
</dbReference>
<dbReference type="Proteomes" id="UP001595847">
    <property type="component" value="Unassembled WGS sequence"/>
</dbReference>
<dbReference type="PROSITE" id="PS51118">
    <property type="entry name" value="HTH_HXLR"/>
    <property type="match status" value="1"/>
</dbReference>
<dbReference type="EMBL" id="JBHSBH010000013">
    <property type="protein sequence ID" value="MFC3998393.1"/>
    <property type="molecule type" value="Genomic_DNA"/>
</dbReference>
<keyword evidence="1" id="KW-0805">Transcription regulation</keyword>
<dbReference type="PANTHER" id="PTHR33204">
    <property type="entry name" value="TRANSCRIPTIONAL REGULATOR, MARR FAMILY"/>
    <property type="match status" value="1"/>
</dbReference>
<evidence type="ECO:0000313" key="5">
    <source>
        <dbReference type="EMBL" id="MFC3998393.1"/>
    </source>
</evidence>
<protein>
    <submittedName>
        <fullName evidence="5">Winged helix-turn-helix transcriptional regulator</fullName>
    </submittedName>
</protein>
<name>A0ABV8FSZ1_9ACTN</name>
<dbReference type="Pfam" id="PF01638">
    <property type="entry name" value="HxlR"/>
    <property type="match status" value="1"/>
</dbReference>
<evidence type="ECO:0000256" key="2">
    <source>
        <dbReference type="ARBA" id="ARBA00023125"/>
    </source>
</evidence>
<evidence type="ECO:0000256" key="1">
    <source>
        <dbReference type="ARBA" id="ARBA00023015"/>
    </source>
</evidence>
<accession>A0ABV8FSZ1</accession>
<evidence type="ECO:0000313" key="6">
    <source>
        <dbReference type="Proteomes" id="UP001595847"/>
    </source>
</evidence>
<comment type="caution">
    <text evidence="5">The sequence shown here is derived from an EMBL/GenBank/DDBJ whole genome shotgun (WGS) entry which is preliminary data.</text>
</comment>
<keyword evidence="2" id="KW-0238">DNA-binding</keyword>
<dbReference type="PANTHER" id="PTHR33204:SF39">
    <property type="entry name" value="TRANSCRIPTIONAL REGULATORY PROTEIN"/>
    <property type="match status" value="1"/>
</dbReference>
<sequence>MGTRTAAQRRADARISYQERFAACPANRLLDRIGDKWVAVVVKELAGGPRRYGELARAIAGASQKMLTETLRGLERDGLVARTVTPAVPVRVDYALTPLGRSLLPVMDAVHDWAEQNIARIDDAREEYDTRQG</sequence>